<keyword evidence="3" id="KW-1185">Reference proteome</keyword>
<name>A0ABX8WWY6_9CYAN</name>
<feature type="region of interest" description="Disordered" evidence="1">
    <location>
        <begin position="75"/>
        <end position="122"/>
    </location>
</feature>
<dbReference type="EMBL" id="CP080598">
    <property type="protein sequence ID" value="QYX30934.1"/>
    <property type="molecule type" value="Genomic_DNA"/>
</dbReference>
<accession>A0ABX8WWY6</accession>
<organism evidence="2 3">
    <name type="scientific">Sphaerospermopsis torques-reginae ITEP-024</name>
    <dbReference type="NCBI Taxonomy" id="984208"/>
    <lineage>
        <taxon>Bacteria</taxon>
        <taxon>Bacillati</taxon>
        <taxon>Cyanobacteriota</taxon>
        <taxon>Cyanophyceae</taxon>
        <taxon>Nostocales</taxon>
        <taxon>Aphanizomenonaceae</taxon>
        <taxon>Sphaerospermopsis</taxon>
        <taxon>Sphaerospermopsis torques-reginae</taxon>
    </lineage>
</organism>
<dbReference type="RefSeq" id="WP_220609051.1">
    <property type="nucleotide sequence ID" value="NZ_CP080598.1"/>
</dbReference>
<evidence type="ECO:0000313" key="2">
    <source>
        <dbReference type="EMBL" id="QYX30934.1"/>
    </source>
</evidence>
<reference evidence="2 3" key="1">
    <citation type="journal article" date="2022" name="J. Am. Chem. Soc.">
        <title>Biosynthesis of Guanitoxin Enables Global Environmental Detection in Freshwater Cyanobacteria.</title>
        <authorList>
            <person name="Lima S.T."/>
            <person name="Fallon T.R."/>
            <person name="Cordoza J.L."/>
            <person name="Chekan J.R."/>
            <person name="Delbaje E."/>
            <person name="Hopiavuori A.R."/>
            <person name="Alvarenga D.O."/>
            <person name="Wood S.M."/>
            <person name="Luhavaya H."/>
            <person name="Baumgartner J.T."/>
            <person name="Dorr F.A."/>
            <person name="Etchegaray A."/>
            <person name="Pinto E."/>
            <person name="McKinnie S.M.K."/>
            <person name="Fiore M.F."/>
            <person name="Moore B.S."/>
        </authorList>
    </citation>
    <scope>NUCLEOTIDE SEQUENCE [LARGE SCALE GENOMIC DNA]</scope>
    <source>
        <strain evidence="2 3">ITEP-024</strain>
    </source>
</reference>
<sequence>MSINKKAVLAFNAILKKPSDLLTNEIWQELEQLSSELPKDDDEEITKKIEDWLKSYPSLLQLYNQNLEAMDLSLTADGNIGPGGAKLPTSATQPSESSKELIQNAIKENSPLSNDKKSQPKP</sequence>
<gene>
    <name evidence="2" type="ORF">K2F26_19065</name>
</gene>
<evidence type="ECO:0000313" key="3">
    <source>
        <dbReference type="Proteomes" id="UP000826540"/>
    </source>
</evidence>
<proteinExistence type="predicted"/>
<evidence type="ECO:0000256" key="1">
    <source>
        <dbReference type="SAM" id="MobiDB-lite"/>
    </source>
</evidence>
<dbReference type="Proteomes" id="UP000826540">
    <property type="component" value="Chromosome"/>
</dbReference>
<protein>
    <submittedName>
        <fullName evidence="2">Uncharacterized protein</fullName>
    </submittedName>
</protein>